<dbReference type="EMBL" id="JAIUJR010000005">
    <property type="protein sequence ID" value="MCA0132723.1"/>
    <property type="molecule type" value="Genomic_DNA"/>
</dbReference>
<dbReference type="SUPFAM" id="SSF82185">
    <property type="entry name" value="Histone H3 K4-specific methyltransferase SET7/9 N-terminal domain"/>
    <property type="match status" value="1"/>
</dbReference>
<protein>
    <recommendedName>
        <fullName evidence="4">Toxin-antitoxin system YwqK family antitoxin</fullName>
    </recommendedName>
</protein>
<dbReference type="Pfam" id="PF07661">
    <property type="entry name" value="MORN_2"/>
    <property type="match status" value="2"/>
</dbReference>
<reference evidence="3" key="1">
    <citation type="submission" date="2023-07" db="EMBL/GenBank/DDBJ databases">
        <authorList>
            <person name="Yue Y."/>
        </authorList>
    </citation>
    <scope>NUCLEOTIDE SEQUENCE [LARGE SCALE GENOMIC DNA]</scope>
    <source>
        <strain evidence="3">D23</strain>
    </source>
</reference>
<evidence type="ECO:0000313" key="3">
    <source>
        <dbReference type="Proteomes" id="UP001198901"/>
    </source>
</evidence>
<dbReference type="RefSeq" id="WP_224528508.1">
    <property type="nucleotide sequence ID" value="NZ_JAIUJR010000005.1"/>
</dbReference>
<feature type="signal peptide" evidence="1">
    <location>
        <begin position="1"/>
        <end position="19"/>
    </location>
</feature>
<accession>A0ABS7XRT8</accession>
<dbReference type="InterPro" id="IPR011652">
    <property type="entry name" value="MORN_2"/>
</dbReference>
<keyword evidence="3" id="KW-1185">Reference proteome</keyword>
<proteinExistence type="predicted"/>
<sequence>MKTLIAFTAIVLVFNLVCAQETGEQKLVSMTDTYQKAYKLGSKYYEIGSDKPFTGVLYGKYENGKYMTMQEYVNGIGNGKWIDFDPYGRKVCEGTYKENKVEGPVTFYYENGKIKSKGEYLHWKKPIGKWTYYDYDGNIISTIVYTR</sequence>
<name>A0ABS7XRT8_9FLAO</name>
<gene>
    <name evidence="2" type="ORF">LBU54_09020</name>
</gene>
<organism evidence="2 3">
    <name type="scientific">Winogradskyella alexanderae</name>
    <dbReference type="NCBI Taxonomy" id="2877123"/>
    <lineage>
        <taxon>Bacteria</taxon>
        <taxon>Pseudomonadati</taxon>
        <taxon>Bacteroidota</taxon>
        <taxon>Flavobacteriia</taxon>
        <taxon>Flavobacteriales</taxon>
        <taxon>Flavobacteriaceae</taxon>
        <taxon>Winogradskyella</taxon>
    </lineage>
</organism>
<evidence type="ECO:0008006" key="4">
    <source>
        <dbReference type="Google" id="ProtNLM"/>
    </source>
</evidence>
<evidence type="ECO:0000313" key="2">
    <source>
        <dbReference type="EMBL" id="MCA0132723.1"/>
    </source>
</evidence>
<keyword evidence="1" id="KW-0732">Signal</keyword>
<comment type="caution">
    <text evidence="2">The sequence shown here is derived from an EMBL/GenBank/DDBJ whole genome shotgun (WGS) entry which is preliminary data.</text>
</comment>
<evidence type="ECO:0000256" key="1">
    <source>
        <dbReference type="SAM" id="SignalP"/>
    </source>
</evidence>
<dbReference type="Proteomes" id="UP001198901">
    <property type="component" value="Unassembled WGS sequence"/>
</dbReference>
<feature type="chain" id="PRO_5046819029" description="Toxin-antitoxin system YwqK family antitoxin" evidence="1">
    <location>
        <begin position="20"/>
        <end position="147"/>
    </location>
</feature>
<dbReference type="Gene3D" id="3.90.930.1">
    <property type="match status" value="1"/>
</dbReference>